<proteinExistence type="predicted"/>
<reference evidence="1 2" key="1">
    <citation type="submission" date="2019-11" db="EMBL/GenBank/DDBJ databases">
        <title>Bacillus idriensis genome.</title>
        <authorList>
            <person name="Konopka E.N."/>
            <person name="Newman J.D."/>
        </authorList>
    </citation>
    <scope>NUCLEOTIDE SEQUENCE [LARGE SCALE GENOMIC DNA]</scope>
    <source>
        <strain evidence="1 2">DSM 19097</strain>
    </source>
</reference>
<dbReference type="RefSeq" id="WP_154319184.1">
    <property type="nucleotide sequence ID" value="NZ_CAJFZX010000001.1"/>
</dbReference>
<evidence type="ECO:0008006" key="3">
    <source>
        <dbReference type="Google" id="ProtNLM"/>
    </source>
</evidence>
<protein>
    <recommendedName>
        <fullName evidence="3">SAM-dependent methyltransferase</fullName>
    </recommendedName>
</protein>
<dbReference type="Gene3D" id="3.40.50.150">
    <property type="entry name" value="Vaccinia Virus protein VP39"/>
    <property type="match status" value="1"/>
</dbReference>
<comment type="caution">
    <text evidence="1">The sequence shown here is derived from an EMBL/GenBank/DDBJ whole genome shotgun (WGS) entry which is preliminary data.</text>
</comment>
<name>A0A6I2MJ24_9BACI</name>
<evidence type="ECO:0000313" key="1">
    <source>
        <dbReference type="EMBL" id="MRX55813.1"/>
    </source>
</evidence>
<dbReference type="Proteomes" id="UP000441585">
    <property type="component" value="Unassembled WGS sequence"/>
</dbReference>
<gene>
    <name evidence="1" type="ORF">GJU41_17765</name>
</gene>
<dbReference type="PANTHER" id="PTHR36112">
    <property type="entry name" value="RIBOSOMAL RNA SMALL SUBUNIT METHYLTRANSFERASE J"/>
    <property type="match status" value="1"/>
</dbReference>
<dbReference type="GO" id="GO:0008990">
    <property type="term" value="F:rRNA (guanine-N2-)-methyltransferase activity"/>
    <property type="evidence" value="ECO:0007669"/>
    <property type="project" value="InterPro"/>
</dbReference>
<dbReference type="SUPFAM" id="SSF53335">
    <property type="entry name" value="S-adenosyl-L-methionine-dependent methyltransferases"/>
    <property type="match status" value="1"/>
</dbReference>
<evidence type="ECO:0000313" key="2">
    <source>
        <dbReference type="Proteomes" id="UP000441585"/>
    </source>
</evidence>
<dbReference type="InterPro" id="IPR029063">
    <property type="entry name" value="SAM-dependent_MTases_sf"/>
</dbReference>
<dbReference type="InterPro" id="IPR007536">
    <property type="entry name" value="16SrRNA_methylTrfase_J"/>
</dbReference>
<sequence>MIVTTAGRTNPGMIKLAEEISLDLKAEYKARKKRSVDKMKEEYHSDVLVVGQNRLELHEAGTSDPFFFHPNSAMFRLKRLKKGESDPLIFAADLRKGDRFLDCTLGLGSDSIIASYAAGETGKVTAAEANHLVAYLVEKGLSKWETGIAEFDKSMRRIQVVGMNHADYLRSLDTNSYDVVYFDPMFEEQIEESHGIEHLRSLSVQDPLSKEILKEAKRVAKKRVVLKNHWKSSSFEALGFHVYKRKSAKFHFGVIEITDS</sequence>
<dbReference type="EMBL" id="WKKF01000006">
    <property type="protein sequence ID" value="MRX55813.1"/>
    <property type="molecule type" value="Genomic_DNA"/>
</dbReference>
<organism evidence="1 2">
    <name type="scientific">Metabacillus idriensis</name>
    <dbReference type="NCBI Taxonomy" id="324768"/>
    <lineage>
        <taxon>Bacteria</taxon>
        <taxon>Bacillati</taxon>
        <taxon>Bacillota</taxon>
        <taxon>Bacilli</taxon>
        <taxon>Bacillales</taxon>
        <taxon>Bacillaceae</taxon>
        <taxon>Metabacillus</taxon>
    </lineage>
</organism>
<dbReference type="Pfam" id="PF04445">
    <property type="entry name" value="SAM_MT"/>
    <property type="match status" value="1"/>
</dbReference>
<dbReference type="AlphaFoldDB" id="A0A6I2MJ24"/>
<keyword evidence="2" id="KW-1185">Reference proteome</keyword>
<dbReference type="PANTHER" id="PTHR36112:SF1">
    <property type="entry name" value="RIBOSOMAL RNA SMALL SUBUNIT METHYLTRANSFERASE J"/>
    <property type="match status" value="1"/>
</dbReference>
<accession>A0A6I2MJ24</accession>